<sequence length="39" mass="4514">MVKLHVGGYSYHLLSTSFLVSAHPQSTKQKDEFLHYFNC</sequence>
<organism evidence="1 2">
    <name type="scientific">Microscilla marina ATCC 23134</name>
    <dbReference type="NCBI Taxonomy" id="313606"/>
    <lineage>
        <taxon>Bacteria</taxon>
        <taxon>Pseudomonadati</taxon>
        <taxon>Bacteroidota</taxon>
        <taxon>Cytophagia</taxon>
        <taxon>Cytophagales</taxon>
        <taxon>Microscillaceae</taxon>
        <taxon>Microscilla</taxon>
    </lineage>
</organism>
<name>A1ZJB1_MICM2</name>
<protein>
    <submittedName>
        <fullName evidence="1">Uncharacterized protein</fullName>
    </submittedName>
</protein>
<dbReference type="AlphaFoldDB" id="A1ZJB1"/>
<evidence type="ECO:0000313" key="1">
    <source>
        <dbReference type="EMBL" id="EAY29647.1"/>
    </source>
</evidence>
<dbReference type="Proteomes" id="UP000004095">
    <property type="component" value="Unassembled WGS sequence"/>
</dbReference>
<gene>
    <name evidence="1" type="ORF">M23134_00531</name>
</gene>
<accession>A1ZJB1</accession>
<dbReference type="EMBL" id="AAWS01000010">
    <property type="protein sequence ID" value="EAY29647.1"/>
    <property type="molecule type" value="Genomic_DNA"/>
</dbReference>
<evidence type="ECO:0000313" key="2">
    <source>
        <dbReference type="Proteomes" id="UP000004095"/>
    </source>
</evidence>
<keyword evidence="2" id="KW-1185">Reference proteome</keyword>
<comment type="caution">
    <text evidence="1">The sequence shown here is derived from an EMBL/GenBank/DDBJ whole genome shotgun (WGS) entry which is preliminary data.</text>
</comment>
<proteinExistence type="predicted"/>
<reference evidence="1 2" key="1">
    <citation type="submission" date="2007-01" db="EMBL/GenBank/DDBJ databases">
        <authorList>
            <person name="Haygood M."/>
            <person name="Podell S."/>
            <person name="Anderson C."/>
            <person name="Hopkinson B."/>
            <person name="Roe K."/>
            <person name="Barbeau K."/>
            <person name="Gaasterland T."/>
            <person name="Ferriera S."/>
            <person name="Johnson J."/>
            <person name="Kravitz S."/>
            <person name="Beeson K."/>
            <person name="Sutton G."/>
            <person name="Rogers Y.-H."/>
            <person name="Friedman R."/>
            <person name="Frazier M."/>
            <person name="Venter J.C."/>
        </authorList>
    </citation>
    <scope>NUCLEOTIDE SEQUENCE [LARGE SCALE GENOMIC DNA]</scope>
    <source>
        <strain evidence="1 2">ATCC 23134</strain>
    </source>
</reference>